<dbReference type="Gene3D" id="3.30.2320.10">
    <property type="entry name" value="hypothetical protein PF0899 domain"/>
    <property type="match status" value="1"/>
</dbReference>
<dbReference type="InterPro" id="IPR054612">
    <property type="entry name" value="Phage_capsid-like_C"/>
</dbReference>
<dbReference type="Gene3D" id="3.30.2400.10">
    <property type="entry name" value="Major capsid protein gp5"/>
    <property type="match status" value="1"/>
</dbReference>
<dbReference type="OrthoDB" id="85826at2"/>
<accession>F5W027</accession>
<dbReference type="EMBL" id="AFNN01000011">
    <property type="protein sequence ID" value="EGL86890.1"/>
    <property type="molecule type" value="Genomic_DNA"/>
</dbReference>
<evidence type="ECO:0000313" key="4">
    <source>
        <dbReference type="EMBL" id="EGL86890.1"/>
    </source>
</evidence>
<dbReference type="RefSeq" id="WP_006150459.1">
    <property type="nucleotide sequence ID" value="NZ_AFNN01000011.1"/>
</dbReference>
<evidence type="ECO:0000259" key="3">
    <source>
        <dbReference type="Pfam" id="PF05065"/>
    </source>
</evidence>
<organism evidence="4 5">
    <name type="scientific">Streptococcus infantis SK1076</name>
    <dbReference type="NCBI Taxonomy" id="1005705"/>
    <lineage>
        <taxon>Bacteria</taxon>
        <taxon>Bacillati</taxon>
        <taxon>Bacillota</taxon>
        <taxon>Bacilli</taxon>
        <taxon>Lactobacillales</taxon>
        <taxon>Streptococcaceae</taxon>
        <taxon>Streptococcus</taxon>
    </lineage>
</organism>
<dbReference type="Gene3D" id="1.10.287.1490">
    <property type="match status" value="1"/>
</dbReference>
<evidence type="ECO:0000256" key="1">
    <source>
        <dbReference type="ARBA" id="ARBA00004328"/>
    </source>
</evidence>
<proteinExistence type="predicted"/>
<dbReference type="eggNOG" id="COG4653">
    <property type="taxonomic scope" value="Bacteria"/>
</dbReference>
<gene>
    <name evidence="4" type="ORF">HMPREF9967_1042</name>
</gene>
<comment type="subcellular location">
    <subcellularLocation>
        <location evidence="1">Virion</location>
    </subcellularLocation>
</comment>
<sequence length="391" mass="43745">MHKSLILGARMRNKVDKVVELEQSIEELNKRSELEAAKLEQAGTEEEVSDVEKNLEKIQKELDEKEAEKEQLEKEIEDLKKQVEELNRKAPTYPSKEEQRGGQQLEQRDAIAKFIRTGQTRDIVGLKTTDSGSAALIPTEVLKPHFVNKTRNPLLDLVSRVQVNSGTGKYPVIKKTDNKMVSIEELKTNPELAKPNITEVDYSVKTYRGYIPVSQEMIDDADYDIMAIVGDEVANQGENTELSLVAAVLKTATPADATGFDGIKDIYNKKLKPIYKASIVVTQSMFAALDKVKDKEGHYMLQPDVTSPTGYSFGGKTIYPVDDTVFGNEGEMKFFIGDVSEFLKEFDRAQVSVKWVNNDIYGQLLGLFIRLDVKKVDEAAGFFGTYTDAVG</sequence>
<dbReference type="NCBIfam" id="TIGR01554">
    <property type="entry name" value="major_cap_HK97"/>
    <property type="match status" value="1"/>
</dbReference>
<comment type="caution">
    <text evidence="4">The sequence shown here is derived from an EMBL/GenBank/DDBJ whole genome shotgun (WGS) entry which is preliminary data.</text>
</comment>
<feature type="domain" description="Phage capsid-like C-terminal" evidence="3">
    <location>
        <begin position="150"/>
        <end position="363"/>
    </location>
</feature>
<dbReference type="SUPFAM" id="SSF56563">
    <property type="entry name" value="Major capsid protein gp5"/>
    <property type="match status" value="1"/>
</dbReference>
<reference evidence="4 5" key="1">
    <citation type="submission" date="2011-04" db="EMBL/GenBank/DDBJ databases">
        <authorList>
            <person name="Durkin A.S."/>
            <person name="Radune D."/>
            <person name="Hostetler J."/>
            <person name="Torralba M."/>
            <person name="Gillis M."/>
            <person name="Methe B."/>
            <person name="Sutton G."/>
            <person name="Nelson K.E."/>
        </authorList>
    </citation>
    <scope>NUCLEOTIDE SEQUENCE [LARGE SCALE GENOMIC DNA]</scope>
    <source>
        <strain evidence="4 5">SK1076</strain>
    </source>
</reference>
<dbReference type="AlphaFoldDB" id="F5W027"/>
<dbReference type="Proteomes" id="UP000010138">
    <property type="component" value="Unassembled WGS sequence"/>
</dbReference>
<feature type="region of interest" description="Disordered" evidence="2">
    <location>
        <begin position="85"/>
        <end position="105"/>
    </location>
</feature>
<dbReference type="InterPro" id="IPR024455">
    <property type="entry name" value="Phage_capsid"/>
</dbReference>
<feature type="compositionally biased region" description="Basic and acidic residues" evidence="2">
    <location>
        <begin position="95"/>
        <end position="105"/>
    </location>
</feature>
<evidence type="ECO:0000313" key="5">
    <source>
        <dbReference type="Proteomes" id="UP000010138"/>
    </source>
</evidence>
<protein>
    <submittedName>
        <fullName evidence="4">Phage major capsid protein, HK97 family</fullName>
    </submittedName>
</protein>
<name>F5W027_9STRE</name>
<evidence type="ECO:0000256" key="2">
    <source>
        <dbReference type="SAM" id="MobiDB-lite"/>
    </source>
</evidence>
<dbReference type="Pfam" id="PF05065">
    <property type="entry name" value="Phage_capsid"/>
    <property type="match status" value="1"/>
</dbReference>